<dbReference type="InterPro" id="IPR000326">
    <property type="entry name" value="PAP2/HPO"/>
</dbReference>
<dbReference type="Gene3D" id="1.20.144.10">
    <property type="entry name" value="Phosphatidic acid phosphatase type 2/haloperoxidase"/>
    <property type="match status" value="1"/>
</dbReference>
<dbReference type="Proteomes" id="UP000262371">
    <property type="component" value="Unassembled WGS sequence"/>
</dbReference>
<protein>
    <submittedName>
        <fullName evidence="3">PAP2 family protein</fullName>
    </submittedName>
</protein>
<proteinExistence type="predicted"/>
<keyword evidence="1" id="KW-0472">Membrane</keyword>
<dbReference type="AlphaFoldDB" id="A0A371Z3M4"/>
<comment type="caution">
    <text evidence="3">The sequence shown here is derived from an EMBL/GenBank/DDBJ whole genome shotgun (WGS) entry which is preliminary data.</text>
</comment>
<dbReference type="SUPFAM" id="SSF48317">
    <property type="entry name" value="Acid phosphatase/Vanadium-dependent haloperoxidase"/>
    <property type="match status" value="1"/>
</dbReference>
<keyword evidence="1" id="KW-0812">Transmembrane</keyword>
<dbReference type="EMBL" id="QUWV01000025">
    <property type="protein sequence ID" value="RFD21019.1"/>
    <property type="molecule type" value="Genomic_DNA"/>
</dbReference>
<reference evidence="3 4" key="1">
    <citation type="submission" date="2018-08" db="EMBL/GenBank/DDBJ databases">
        <title>Komagataeibacter sp. AV 382.</title>
        <authorList>
            <person name="Skraban J."/>
            <person name="Trcek J."/>
        </authorList>
    </citation>
    <scope>NUCLEOTIDE SEQUENCE [LARGE SCALE GENOMIC DNA]</scope>
    <source>
        <strain evidence="3 4">AV 382</strain>
    </source>
</reference>
<feature type="transmembrane region" description="Helical" evidence="1">
    <location>
        <begin position="67"/>
        <end position="87"/>
    </location>
</feature>
<feature type="transmembrane region" description="Helical" evidence="1">
    <location>
        <begin position="7"/>
        <end position="32"/>
    </location>
</feature>
<evidence type="ECO:0000313" key="4">
    <source>
        <dbReference type="Proteomes" id="UP000262371"/>
    </source>
</evidence>
<evidence type="ECO:0000256" key="1">
    <source>
        <dbReference type="SAM" id="Phobius"/>
    </source>
</evidence>
<accession>A0A371Z3M4</accession>
<gene>
    <name evidence="3" type="ORF">DY926_02935</name>
</gene>
<dbReference type="Pfam" id="PF01569">
    <property type="entry name" value="PAP2"/>
    <property type="match status" value="1"/>
</dbReference>
<sequence length="167" mass="18499">MGWKRNAAIWGIGILLTFTCIVLSKMLGLLWAQFYGYEGHPFSASGHVASSAAVYGSLINMIISPRFHSWLIAMLPPALIAGLIGYTRIILHAHTPEEVVAGACIGTTAATLITRALPPVPSYMVHWFAFALVPVILFFHGYVMEAEPVLKQTFYTSYYFFNQNIGW</sequence>
<evidence type="ECO:0000313" key="3">
    <source>
        <dbReference type="EMBL" id="RFD21019.1"/>
    </source>
</evidence>
<dbReference type="CDD" id="cd01610">
    <property type="entry name" value="PAP2_like"/>
    <property type="match status" value="1"/>
</dbReference>
<organism evidence="3 4">
    <name type="scientific">Komagataeibacter melaceti</name>
    <dbReference type="NCBI Taxonomy" id="2766577"/>
    <lineage>
        <taxon>Bacteria</taxon>
        <taxon>Pseudomonadati</taxon>
        <taxon>Pseudomonadota</taxon>
        <taxon>Alphaproteobacteria</taxon>
        <taxon>Acetobacterales</taxon>
        <taxon>Acetobacteraceae</taxon>
        <taxon>Komagataeibacter</taxon>
    </lineage>
</organism>
<name>A0A371Z3M4_9PROT</name>
<keyword evidence="4" id="KW-1185">Reference proteome</keyword>
<feature type="domain" description="Phosphatidic acid phosphatase type 2/haloperoxidase" evidence="2">
    <location>
        <begin position="39"/>
        <end position="117"/>
    </location>
</feature>
<dbReference type="InterPro" id="IPR036938">
    <property type="entry name" value="PAP2/HPO_sf"/>
</dbReference>
<keyword evidence="1" id="KW-1133">Transmembrane helix</keyword>
<feature type="transmembrane region" description="Helical" evidence="1">
    <location>
        <begin position="123"/>
        <end position="143"/>
    </location>
</feature>
<evidence type="ECO:0000259" key="2">
    <source>
        <dbReference type="Pfam" id="PF01569"/>
    </source>
</evidence>